<comment type="caution">
    <text evidence="3">The sequence shown here is derived from an EMBL/GenBank/DDBJ whole genome shotgun (WGS) entry which is preliminary data.</text>
</comment>
<dbReference type="SMART" id="SM00271">
    <property type="entry name" value="DnaJ"/>
    <property type="match status" value="1"/>
</dbReference>
<dbReference type="EMBL" id="JBHUIP010000001">
    <property type="protein sequence ID" value="MFD2261474.1"/>
    <property type="molecule type" value="Genomic_DNA"/>
</dbReference>
<evidence type="ECO:0000313" key="3">
    <source>
        <dbReference type="EMBL" id="MFD2261474.1"/>
    </source>
</evidence>
<dbReference type="InterPro" id="IPR036869">
    <property type="entry name" value="J_dom_sf"/>
</dbReference>
<dbReference type="CDD" id="cd06257">
    <property type="entry name" value="DnaJ"/>
    <property type="match status" value="1"/>
</dbReference>
<gene>
    <name evidence="3" type="ORF">ACFSM5_01150</name>
</gene>
<dbReference type="SUPFAM" id="SSF46565">
    <property type="entry name" value="Chaperone J-domain"/>
    <property type="match status" value="1"/>
</dbReference>
<protein>
    <submittedName>
        <fullName evidence="3">J domain-containing protein</fullName>
    </submittedName>
</protein>
<proteinExistence type="predicted"/>
<dbReference type="Proteomes" id="UP001597295">
    <property type="component" value="Unassembled WGS sequence"/>
</dbReference>
<dbReference type="InterPro" id="IPR001623">
    <property type="entry name" value="DnaJ_domain"/>
</dbReference>
<dbReference type="RefSeq" id="WP_379874309.1">
    <property type="nucleotide sequence ID" value="NZ_JBHUIP010000001.1"/>
</dbReference>
<dbReference type="Pfam" id="PF00226">
    <property type="entry name" value="DnaJ"/>
    <property type="match status" value="1"/>
</dbReference>
<feature type="compositionally biased region" description="Basic and acidic residues" evidence="1">
    <location>
        <begin position="100"/>
        <end position="117"/>
    </location>
</feature>
<dbReference type="Gene3D" id="1.10.287.110">
    <property type="entry name" value="DnaJ domain"/>
    <property type="match status" value="1"/>
</dbReference>
<sequence>MTRTRTSSSRRPSGFFDEAPTLRRCEAPGCEHGGEFRAPKSRDALTQYYWFCLDHVREYNSGWNYYQGMTPEEIEAHVRKDTTWQRPSWPFSRGGATDGTRPRAREPWRDPPIRDRYGFFNEDGEPTGGRRKAGERRGGLTPEQEEALELFDLAIPLDPVEMKSRYKALVKLHHPDTHGGAKEAEEKLKDINRAYATLRAALSA</sequence>
<accession>A0ABW5DLY5</accession>
<keyword evidence="4" id="KW-1185">Reference proteome</keyword>
<evidence type="ECO:0000256" key="1">
    <source>
        <dbReference type="SAM" id="MobiDB-lite"/>
    </source>
</evidence>
<evidence type="ECO:0000313" key="4">
    <source>
        <dbReference type="Proteomes" id="UP001597295"/>
    </source>
</evidence>
<feature type="region of interest" description="Disordered" evidence="1">
    <location>
        <begin position="85"/>
        <end position="141"/>
    </location>
</feature>
<evidence type="ECO:0000259" key="2">
    <source>
        <dbReference type="PROSITE" id="PS50076"/>
    </source>
</evidence>
<feature type="domain" description="J" evidence="2">
    <location>
        <begin position="146"/>
        <end position="203"/>
    </location>
</feature>
<dbReference type="PROSITE" id="PS50076">
    <property type="entry name" value="DNAJ_2"/>
    <property type="match status" value="1"/>
</dbReference>
<organism evidence="3 4">
    <name type="scientific">Lacibacterium aquatile</name>
    <dbReference type="NCBI Taxonomy" id="1168082"/>
    <lineage>
        <taxon>Bacteria</taxon>
        <taxon>Pseudomonadati</taxon>
        <taxon>Pseudomonadota</taxon>
        <taxon>Alphaproteobacteria</taxon>
        <taxon>Rhodospirillales</taxon>
        <taxon>Rhodospirillaceae</taxon>
    </lineage>
</organism>
<reference evidence="4" key="1">
    <citation type="journal article" date="2019" name="Int. J. Syst. Evol. Microbiol.">
        <title>The Global Catalogue of Microorganisms (GCM) 10K type strain sequencing project: providing services to taxonomists for standard genome sequencing and annotation.</title>
        <authorList>
            <consortium name="The Broad Institute Genomics Platform"/>
            <consortium name="The Broad Institute Genome Sequencing Center for Infectious Disease"/>
            <person name="Wu L."/>
            <person name="Ma J."/>
        </authorList>
    </citation>
    <scope>NUCLEOTIDE SEQUENCE [LARGE SCALE GENOMIC DNA]</scope>
    <source>
        <strain evidence="4">CGMCC 1.19062</strain>
    </source>
</reference>
<name>A0ABW5DLY5_9PROT</name>